<dbReference type="STRING" id="1123069.ruthe_02237"/>
<dbReference type="InterPro" id="IPR003697">
    <property type="entry name" value="Maf-like"/>
</dbReference>
<evidence type="ECO:0000256" key="4">
    <source>
        <dbReference type="HAMAP-Rule" id="MF_00528"/>
    </source>
</evidence>
<comment type="similarity">
    <text evidence="4">Belongs to the Maf family.</text>
</comment>
<organism evidence="5 6">
    <name type="scientific">Rubellimicrobium thermophilum DSM 16684</name>
    <dbReference type="NCBI Taxonomy" id="1123069"/>
    <lineage>
        <taxon>Bacteria</taxon>
        <taxon>Pseudomonadati</taxon>
        <taxon>Pseudomonadota</taxon>
        <taxon>Alphaproteobacteria</taxon>
        <taxon>Rhodobacterales</taxon>
        <taxon>Roseobacteraceae</taxon>
        <taxon>Rubellimicrobium</taxon>
    </lineage>
</organism>
<dbReference type="InterPro" id="IPR029001">
    <property type="entry name" value="ITPase-like_fam"/>
</dbReference>
<evidence type="ECO:0000313" key="6">
    <source>
        <dbReference type="Proteomes" id="UP000015346"/>
    </source>
</evidence>
<dbReference type="Proteomes" id="UP000015346">
    <property type="component" value="Unassembled WGS sequence"/>
</dbReference>
<dbReference type="HOGENOM" id="CLU_040416_1_1_5"/>
<dbReference type="GO" id="GO:0009117">
    <property type="term" value="P:nucleotide metabolic process"/>
    <property type="evidence" value="ECO:0007669"/>
    <property type="project" value="UniProtKB-KW"/>
</dbReference>
<dbReference type="Gene3D" id="3.90.950.10">
    <property type="match status" value="1"/>
</dbReference>
<name>S9QXQ6_9RHOB</name>
<sequence length="183" mass="20004">MLQAAELPFRVVRPRVDEAALRDALLAEGHDARAIADALAEMKALRVSAAHPQALVLGADQTLDCEGRLFSKPATPEEARAQIAALAGRRHRLVSAAVLAEGGRPVWRHVAEARLTMRPLSEGFIAAHVARHWEAIRHSVGAYRIEAEGVRLFERVEGDPWTIQGLPLLPLLTFLIQRGVLDA</sequence>
<feature type="active site" description="Proton acceptor" evidence="4">
    <location>
        <position position="60"/>
    </location>
</feature>
<comment type="function">
    <text evidence="4">Nucleoside triphosphate pyrophosphatase. May have a dual role in cell division arrest and in preventing the incorporation of modified nucleotides into cellular nucleic acids.</text>
</comment>
<dbReference type="SUPFAM" id="SSF52972">
    <property type="entry name" value="ITPase-like"/>
    <property type="match status" value="1"/>
</dbReference>
<proteinExistence type="inferred from homology"/>
<accession>S9QXQ6</accession>
<evidence type="ECO:0000256" key="1">
    <source>
        <dbReference type="ARBA" id="ARBA00001968"/>
    </source>
</evidence>
<gene>
    <name evidence="5" type="ORF">ruthe_02237</name>
</gene>
<keyword evidence="4" id="KW-0963">Cytoplasm</keyword>
<comment type="caution">
    <text evidence="5">The sequence shown here is derived from an EMBL/GenBank/DDBJ whole genome shotgun (WGS) entry which is preliminary data.</text>
</comment>
<dbReference type="Pfam" id="PF02545">
    <property type="entry name" value="Maf"/>
    <property type="match status" value="1"/>
</dbReference>
<dbReference type="HAMAP" id="MF_00528">
    <property type="entry name" value="Maf"/>
    <property type="match status" value="1"/>
</dbReference>
<comment type="catalytic activity">
    <reaction evidence="4">
        <text>a 2'-deoxyribonucleoside 5'-triphosphate + H2O = a 2'-deoxyribonucleoside 5'-phosphate + diphosphate + H(+)</text>
        <dbReference type="Rhea" id="RHEA:44644"/>
        <dbReference type="ChEBI" id="CHEBI:15377"/>
        <dbReference type="ChEBI" id="CHEBI:15378"/>
        <dbReference type="ChEBI" id="CHEBI:33019"/>
        <dbReference type="ChEBI" id="CHEBI:61560"/>
        <dbReference type="ChEBI" id="CHEBI:65317"/>
        <dbReference type="EC" id="3.6.1.9"/>
    </reaction>
</comment>
<dbReference type="PATRIC" id="fig|1123069.3.peg.2212"/>
<reference evidence="5 6" key="1">
    <citation type="journal article" date="2013" name="Stand. Genomic Sci.">
        <title>Genome sequence of the reddish-pigmented Rubellimicrobium thermophilum type strain (DSM 16684(T)), a member of the Roseobacter clade.</title>
        <authorList>
            <person name="Fiebig A."/>
            <person name="Riedel T."/>
            <person name="Gronow S."/>
            <person name="Petersen J."/>
            <person name="Klenk H.P."/>
            <person name="Goker M."/>
        </authorList>
    </citation>
    <scope>NUCLEOTIDE SEQUENCE [LARGE SCALE GENOMIC DNA]</scope>
    <source>
        <strain evidence="5 6">DSM 16684</strain>
    </source>
</reference>
<keyword evidence="3 4" id="KW-0546">Nucleotide metabolism</keyword>
<protein>
    <recommendedName>
        <fullName evidence="4">Nucleoside triphosphate pyrophosphatase</fullName>
        <ecNumber evidence="4">3.6.1.9</ecNumber>
    </recommendedName>
    <alternativeName>
        <fullName evidence="4">Nucleotide pyrophosphatase</fullName>
        <shortName evidence="4">Nucleotide PPase</shortName>
    </alternativeName>
</protein>
<keyword evidence="2 4" id="KW-0378">Hydrolase</keyword>
<comment type="catalytic activity">
    <reaction evidence="4">
        <text>a ribonucleoside 5'-triphosphate + H2O = a ribonucleoside 5'-phosphate + diphosphate + H(+)</text>
        <dbReference type="Rhea" id="RHEA:23996"/>
        <dbReference type="ChEBI" id="CHEBI:15377"/>
        <dbReference type="ChEBI" id="CHEBI:15378"/>
        <dbReference type="ChEBI" id="CHEBI:33019"/>
        <dbReference type="ChEBI" id="CHEBI:58043"/>
        <dbReference type="ChEBI" id="CHEBI:61557"/>
        <dbReference type="EC" id="3.6.1.9"/>
    </reaction>
</comment>
<comment type="caution">
    <text evidence="4">Lacks conserved residue(s) required for the propagation of feature annotation.</text>
</comment>
<comment type="subcellular location">
    <subcellularLocation>
        <location evidence="4">Cytoplasm</location>
    </subcellularLocation>
</comment>
<comment type="cofactor">
    <cofactor evidence="1 4">
        <name>a divalent metal cation</name>
        <dbReference type="ChEBI" id="CHEBI:60240"/>
    </cofactor>
</comment>
<dbReference type="EMBL" id="AOLV01000025">
    <property type="protein sequence ID" value="EPX84433.1"/>
    <property type="molecule type" value="Genomic_DNA"/>
</dbReference>
<dbReference type="PANTHER" id="PTHR43213:SF5">
    <property type="entry name" value="BIFUNCTIONAL DTTP_UTP PYROPHOSPHATASE_METHYLTRANSFERASE PROTEIN-RELATED"/>
    <property type="match status" value="1"/>
</dbReference>
<dbReference type="AlphaFoldDB" id="S9QXQ6"/>
<dbReference type="GO" id="GO:0005737">
    <property type="term" value="C:cytoplasm"/>
    <property type="evidence" value="ECO:0007669"/>
    <property type="project" value="UniProtKB-SubCell"/>
</dbReference>
<keyword evidence="6" id="KW-1185">Reference proteome</keyword>
<dbReference type="GO" id="GO:0047429">
    <property type="term" value="F:nucleoside triphosphate diphosphatase activity"/>
    <property type="evidence" value="ECO:0007669"/>
    <property type="project" value="UniProtKB-EC"/>
</dbReference>
<evidence type="ECO:0000256" key="3">
    <source>
        <dbReference type="ARBA" id="ARBA00023080"/>
    </source>
</evidence>
<dbReference type="EC" id="3.6.1.9" evidence="4"/>
<evidence type="ECO:0000256" key="2">
    <source>
        <dbReference type="ARBA" id="ARBA00022801"/>
    </source>
</evidence>
<evidence type="ECO:0000313" key="5">
    <source>
        <dbReference type="EMBL" id="EPX84433.1"/>
    </source>
</evidence>
<dbReference type="PANTHER" id="PTHR43213">
    <property type="entry name" value="BIFUNCTIONAL DTTP/UTP PYROPHOSPHATASE/METHYLTRANSFERASE PROTEIN-RELATED"/>
    <property type="match status" value="1"/>
</dbReference>